<dbReference type="InterPro" id="IPR001917">
    <property type="entry name" value="Aminotrans_II_pyridoxalP_BS"/>
</dbReference>
<evidence type="ECO:0000256" key="12">
    <source>
        <dbReference type="ARBA" id="ARBA00047715"/>
    </source>
</evidence>
<dbReference type="AlphaFoldDB" id="A0AAI8XR53"/>
<dbReference type="Gene3D" id="3.40.640.10">
    <property type="entry name" value="Type I PLP-dependent aspartate aminotransferase-like (Major domain)"/>
    <property type="match status" value="1"/>
</dbReference>
<keyword evidence="7" id="KW-0093">Biotin biosynthesis</keyword>
<evidence type="ECO:0000256" key="3">
    <source>
        <dbReference type="ARBA" id="ARBA00010008"/>
    </source>
</evidence>
<evidence type="ECO:0000313" key="15">
    <source>
        <dbReference type="EMBL" id="BBX36934.1"/>
    </source>
</evidence>
<comment type="catalytic activity">
    <reaction evidence="12">
        <text>6-carboxyhexanoyl-[ACP] + L-alanine + H(+) = (8S)-8-amino-7-oxononanoate + holo-[ACP] + CO2</text>
        <dbReference type="Rhea" id="RHEA:42288"/>
        <dbReference type="Rhea" id="RHEA-COMP:9685"/>
        <dbReference type="Rhea" id="RHEA-COMP:9955"/>
        <dbReference type="ChEBI" id="CHEBI:15378"/>
        <dbReference type="ChEBI" id="CHEBI:16526"/>
        <dbReference type="ChEBI" id="CHEBI:57972"/>
        <dbReference type="ChEBI" id="CHEBI:64479"/>
        <dbReference type="ChEBI" id="CHEBI:78846"/>
        <dbReference type="ChEBI" id="CHEBI:149468"/>
        <dbReference type="EC" id="2.3.1.47"/>
    </reaction>
</comment>
<dbReference type="Proteomes" id="UP001241092">
    <property type="component" value="Chromosome"/>
</dbReference>
<dbReference type="InterPro" id="IPR015422">
    <property type="entry name" value="PyrdxlP-dep_Trfase_small"/>
</dbReference>
<dbReference type="EC" id="2.3.1.47" evidence="5"/>
<evidence type="ECO:0000256" key="13">
    <source>
        <dbReference type="RuleBase" id="RU003693"/>
    </source>
</evidence>
<evidence type="ECO:0000256" key="9">
    <source>
        <dbReference type="ARBA" id="ARBA00023315"/>
    </source>
</evidence>
<accession>A0AAI8XR53</accession>
<evidence type="ECO:0000256" key="1">
    <source>
        <dbReference type="ARBA" id="ARBA00001933"/>
    </source>
</evidence>
<keyword evidence="6 16" id="KW-0808">Transferase</keyword>
<dbReference type="Proteomes" id="UP000465622">
    <property type="component" value="Chromosome"/>
</dbReference>
<organism evidence="16 18">
    <name type="scientific">Mycolicibacterium mageritense</name>
    <name type="common">Mycobacterium mageritense</name>
    <dbReference type="NCBI Taxonomy" id="53462"/>
    <lineage>
        <taxon>Bacteria</taxon>
        <taxon>Bacillati</taxon>
        <taxon>Actinomycetota</taxon>
        <taxon>Actinomycetes</taxon>
        <taxon>Mycobacteriales</taxon>
        <taxon>Mycobacteriaceae</taxon>
        <taxon>Mycolicibacterium</taxon>
    </lineage>
</organism>
<evidence type="ECO:0000256" key="4">
    <source>
        <dbReference type="ARBA" id="ARBA00011738"/>
    </source>
</evidence>
<comment type="pathway">
    <text evidence="2">Cofactor biosynthesis; biotin biosynthesis.</text>
</comment>
<evidence type="ECO:0000256" key="5">
    <source>
        <dbReference type="ARBA" id="ARBA00013187"/>
    </source>
</evidence>
<dbReference type="Pfam" id="PF00155">
    <property type="entry name" value="Aminotran_1_2"/>
    <property type="match status" value="1"/>
</dbReference>
<reference evidence="15 17" key="1">
    <citation type="journal article" date="2019" name="Emerg. Microbes Infect.">
        <title>Comprehensive subspecies identification of 175 nontuberculous mycobacteria species based on 7547 genomic profiles.</title>
        <authorList>
            <person name="Matsumoto Y."/>
            <person name="Kinjo T."/>
            <person name="Motooka D."/>
            <person name="Nabeya D."/>
            <person name="Jung N."/>
            <person name="Uechi K."/>
            <person name="Horii T."/>
            <person name="Iida T."/>
            <person name="Fujita J."/>
            <person name="Nakamura S."/>
        </authorList>
    </citation>
    <scope>NUCLEOTIDE SEQUENCE [LARGE SCALE GENOMIC DNA]</scope>
    <source>
        <strain evidence="15 17">JCM 12375</strain>
    </source>
</reference>
<comment type="similarity">
    <text evidence="3">Belongs to the class-II pyridoxal-phosphate-dependent aminotransferase family. BioF subfamily.</text>
</comment>
<dbReference type="GO" id="GO:0008710">
    <property type="term" value="F:8-amino-7-oxononanoate synthase activity"/>
    <property type="evidence" value="ECO:0007669"/>
    <property type="project" value="UniProtKB-EC"/>
</dbReference>
<evidence type="ECO:0000256" key="6">
    <source>
        <dbReference type="ARBA" id="ARBA00022679"/>
    </source>
</evidence>
<dbReference type="InterPro" id="IPR015421">
    <property type="entry name" value="PyrdxlP-dep_Trfase_major"/>
</dbReference>
<evidence type="ECO:0000313" key="16">
    <source>
        <dbReference type="EMBL" id="BDY31781.1"/>
    </source>
</evidence>
<protein>
    <recommendedName>
        <fullName evidence="5">8-amino-7-oxononanoate synthase</fullName>
        <ecNumber evidence="5">2.3.1.47</ecNumber>
    </recommendedName>
    <alternativeName>
        <fullName evidence="10">7-keto-8-amino-pelargonic acid synthase</fullName>
    </alternativeName>
    <alternativeName>
        <fullName evidence="11">8-amino-7-ketopelargonate synthase</fullName>
    </alternativeName>
</protein>
<evidence type="ECO:0000313" key="17">
    <source>
        <dbReference type="Proteomes" id="UP000465622"/>
    </source>
</evidence>
<dbReference type="SUPFAM" id="SSF53383">
    <property type="entry name" value="PLP-dependent transferases"/>
    <property type="match status" value="1"/>
</dbReference>
<gene>
    <name evidence="16" type="primary">bioF</name>
    <name evidence="16" type="ORF">hbim_05738</name>
    <name evidence="15" type="ORF">MMAGJ_62160</name>
</gene>
<dbReference type="PROSITE" id="PS00599">
    <property type="entry name" value="AA_TRANSFER_CLASS_2"/>
    <property type="match status" value="1"/>
</dbReference>
<dbReference type="InterPro" id="IPR015424">
    <property type="entry name" value="PyrdxlP-dep_Trfase"/>
</dbReference>
<evidence type="ECO:0000256" key="7">
    <source>
        <dbReference type="ARBA" id="ARBA00022756"/>
    </source>
</evidence>
<feature type="domain" description="Aminotransferase class I/classII large" evidence="14">
    <location>
        <begin position="61"/>
        <end position="393"/>
    </location>
</feature>
<dbReference type="Gene3D" id="3.90.1150.10">
    <property type="entry name" value="Aspartate Aminotransferase, domain 1"/>
    <property type="match status" value="1"/>
</dbReference>
<keyword evidence="17" id="KW-1185">Reference proteome</keyword>
<dbReference type="EMBL" id="AP027452">
    <property type="protein sequence ID" value="BDY31781.1"/>
    <property type="molecule type" value="Genomic_DNA"/>
</dbReference>
<evidence type="ECO:0000313" key="18">
    <source>
        <dbReference type="Proteomes" id="UP001241092"/>
    </source>
</evidence>
<evidence type="ECO:0000256" key="11">
    <source>
        <dbReference type="ARBA" id="ARBA00033381"/>
    </source>
</evidence>
<name>A0AAI8XR53_MYCME</name>
<evidence type="ECO:0000256" key="10">
    <source>
        <dbReference type="ARBA" id="ARBA00032610"/>
    </source>
</evidence>
<proteinExistence type="inferred from homology"/>
<keyword evidence="8 13" id="KW-0663">Pyridoxal phosphate</keyword>
<dbReference type="InterPro" id="IPR004839">
    <property type="entry name" value="Aminotransferase_I/II_large"/>
</dbReference>
<evidence type="ECO:0000256" key="2">
    <source>
        <dbReference type="ARBA" id="ARBA00004746"/>
    </source>
</evidence>
<comment type="subunit">
    <text evidence="4">Homodimer.</text>
</comment>
<reference evidence="16" key="3">
    <citation type="submission" date="2023-03" db="EMBL/GenBank/DDBJ databases">
        <title>Draft genome sequence of a Mycolicibacterium mageritense strain H4_3_1 isolated from a hybrid biological-inorganic system reactor.</title>
        <authorList>
            <person name="Feng X."/>
            <person name="Kazama D."/>
            <person name="Sato K."/>
            <person name="Kobayashi H."/>
        </authorList>
    </citation>
    <scope>NUCLEOTIDE SEQUENCE</scope>
    <source>
        <strain evidence="16">H4_3_1</strain>
    </source>
</reference>
<keyword evidence="9 16" id="KW-0012">Acyltransferase</keyword>
<sequence>MFNGRFAGVFDAGSAGVSALRSQVTRTGLSPLAWLADVEQQRRAAGLRRALRTRPPVGAELDLASNDYLGLSQHPDVLDGGVAALRTWGAGAGGSRLVTGNTELHEEFEKALARFVGAESALVFSSGYTANLGAVVALSGPGALVVSDALTHASLVDACRLSRARVTVTPHRDVEAVEAALSSRTEARAIVVTESVFSADGVLAPLRELHEVCRRHGALLVVDEAHGLGVRGSGGQGLLHEVGLAGAPDVVMTTTLSKALGSQGGVVLGPEAVRAHLIDAARPFIFDTGLAPAAVGAALAALRVLMVEPQRAQAVLTHAADLAAMCGVGDQPDSAVVSVILGEPEVAVAAAAACLDRGVRVGCFRPPTVPVGTSRLRLTARASLSGDEMELARHVLTEVLAAARA</sequence>
<evidence type="ECO:0000256" key="8">
    <source>
        <dbReference type="ARBA" id="ARBA00022898"/>
    </source>
</evidence>
<evidence type="ECO:0000259" key="14">
    <source>
        <dbReference type="Pfam" id="PF00155"/>
    </source>
</evidence>
<reference evidence="15" key="2">
    <citation type="submission" date="2020-02" db="EMBL/GenBank/DDBJ databases">
        <authorList>
            <person name="Matsumoto Y."/>
            <person name="Kinjo T."/>
            <person name="Motooka D."/>
            <person name="Nabeya D."/>
            <person name="Jung N."/>
            <person name="Uechi K."/>
            <person name="Horii T."/>
            <person name="Iida T."/>
            <person name="Fujita J."/>
            <person name="Nakamura S."/>
        </authorList>
    </citation>
    <scope>NUCLEOTIDE SEQUENCE</scope>
    <source>
        <strain evidence="15">JCM 12375</strain>
    </source>
</reference>
<dbReference type="GO" id="GO:0009102">
    <property type="term" value="P:biotin biosynthetic process"/>
    <property type="evidence" value="ECO:0007669"/>
    <property type="project" value="UniProtKB-KW"/>
</dbReference>
<dbReference type="PANTHER" id="PTHR13693:SF100">
    <property type="entry name" value="8-AMINO-7-OXONONANOATE SYNTHASE"/>
    <property type="match status" value="1"/>
</dbReference>
<dbReference type="GO" id="GO:0030170">
    <property type="term" value="F:pyridoxal phosphate binding"/>
    <property type="evidence" value="ECO:0007669"/>
    <property type="project" value="InterPro"/>
</dbReference>
<dbReference type="InterPro" id="IPR050087">
    <property type="entry name" value="AON_synthase_class-II"/>
</dbReference>
<comment type="cofactor">
    <cofactor evidence="1 13">
        <name>pyridoxal 5'-phosphate</name>
        <dbReference type="ChEBI" id="CHEBI:597326"/>
    </cofactor>
</comment>
<dbReference type="EMBL" id="AP022567">
    <property type="protein sequence ID" value="BBX36934.1"/>
    <property type="molecule type" value="Genomic_DNA"/>
</dbReference>
<dbReference type="PANTHER" id="PTHR13693">
    <property type="entry name" value="CLASS II AMINOTRANSFERASE/8-AMINO-7-OXONONANOATE SYNTHASE"/>
    <property type="match status" value="1"/>
</dbReference>